<protein>
    <recommendedName>
        <fullName evidence="4">DNA ligase D 3'-phosphoesterase domain-containing protein</fullName>
    </recommendedName>
</protein>
<accession>A0ABR0LZS8</accession>
<dbReference type="EMBL" id="JAVRRA010008662">
    <property type="protein sequence ID" value="KAK5256165.1"/>
    <property type="molecule type" value="Genomic_DNA"/>
</dbReference>
<proteinExistence type="predicted"/>
<evidence type="ECO:0008006" key="4">
    <source>
        <dbReference type="Google" id="ProtNLM"/>
    </source>
</evidence>
<feature type="region of interest" description="Disordered" evidence="1">
    <location>
        <begin position="30"/>
        <end position="149"/>
    </location>
</feature>
<evidence type="ECO:0000256" key="1">
    <source>
        <dbReference type="SAM" id="MobiDB-lite"/>
    </source>
</evidence>
<reference evidence="2 3" key="1">
    <citation type="submission" date="2023-08" db="EMBL/GenBank/DDBJ databases">
        <title>Black Yeasts Isolated from many extreme environments.</title>
        <authorList>
            <person name="Coleine C."/>
            <person name="Stajich J.E."/>
            <person name="Selbmann L."/>
        </authorList>
    </citation>
    <scope>NUCLEOTIDE SEQUENCE [LARGE SCALE GENOMIC DNA]</scope>
    <source>
        <strain evidence="2 3">CCFEE 536</strain>
    </source>
</reference>
<gene>
    <name evidence="2" type="ORF">LTR16_003881</name>
</gene>
<name>A0ABR0LZS8_9PEZI</name>
<dbReference type="PANTHER" id="PTHR39465">
    <property type="entry name" value="DNA LIGASE D, 3'-PHOSPHOESTERASE DOMAIN"/>
    <property type="match status" value="1"/>
</dbReference>
<evidence type="ECO:0000313" key="3">
    <source>
        <dbReference type="Proteomes" id="UP001357485"/>
    </source>
</evidence>
<comment type="caution">
    <text evidence="2">The sequence shown here is derived from an EMBL/GenBank/DDBJ whole genome shotgun (WGS) entry which is preliminary data.</text>
</comment>
<organism evidence="2 3">
    <name type="scientific">Cryomyces antarcticus</name>
    <dbReference type="NCBI Taxonomy" id="329879"/>
    <lineage>
        <taxon>Eukaryota</taxon>
        <taxon>Fungi</taxon>
        <taxon>Dikarya</taxon>
        <taxon>Ascomycota</taxon>
        <taxon>Pezizomycotina</taxon>
        <taxon>Dothideomycetes</taxon>
        <taxon>Dothideomycetes incertae sedis</taxon>
        <taxon>Cryomyces</taxon>
    </lineage>
</organism>
<sequence>NHLIESASHATGSLLIWDTGEYEVVLRDRKEIGTDDETSDQSDSGARDDSEQPTETDKLVEAFRAPSCMKRKRRSKRPLSRRKNAELTDDDTETEIDASQPLLRQNAAQATIPTPTDSTSGSEQAMAVASDNDESESIRQSNAYPGATNDIGSIHQRKWVLMLDRRNSGFVKSTSGTEKGRWVKAPLKGDGCSAGWDPFFVEGRDVERSIITGRSAAEVMADEGVEGFIGRKMWRPVLE</sequence>
<keyword evidence="3" id="KW-1185">Reference proteome</keyword>
<feature type="compositionally biased region" description="Basic residues" evidence="1">
    <location>
        <begin position="69"/>
        <end position="82"/>
    </location>
</feature>
<evidence type="ECO:0000313" key="2">
    <source>
        <dbReference type="EMBL" id="KAK5256165.1"/>
    </source>
</evidence>
<feature type="compositionally biased region" description="Polar residues" evidence="1">
    <location>
        <begin position="102"/>
        <end position="123"/>
    </location>
</feature>
<feature type="non-terminal residue" evidence="2">
    <location>
        <position position="1"/>
    </location>
</feature>
<feature type="compositionally biased region" description="Acidic residues" evidence="1">
    <location>
        <begin position="87"/>
        <end position="96"/>
    </location>
</feature>
<feature type="compositionally biased region" description="Basic and acidic residues" evidence="1">
    <location>
        <begin position="45"/>
        <end position="61"/>
    </location>
</feature>
<dbReference type="PANTHER" id="PTHR39465:SF1">
    <property type="entry name" value="DNA LIGASE D 3'-PHOSPHOESTERASE DOMAIN-CONTAINING PROTEIN"/>
    <property type="match status" value="1"/>
</dbReference>
<dbReference type="Proteomes" id="UP001357485">
    <property type="component" value="Unassembled WGS sequence"/>
</dbReference>